<dbReference type="SUPFAM" id="SSF81799">
    <property type="entry name" value="Putative methyltransferase TM0872, insert domain"/>
    <property type="match status" value="1"/>
</dbReference>
<keyword evidence="5 6" id="KW-0949">S-adenosyl-L-methionine</keyword>
<evidence type="ECO:0000313" key="7">
    <source>
        <dbReference type="EMBL" id="KIG17173.1"/>
    </source>
</evidence>
<feature type="binding site" evidence="6">
    <location>
        <position position="104"/>
    </location>
    <ligand>
        <name>S-adenosyl-L-methionine</name>
        <dbReference type="ChEBI" id="CHEBI:59789"/>
    </ligand>
</feature>
<evidence type="ECO:0000256" key="3">
    <source>
        <dbReference type="ARBA" id="ARBA00022603"/>
    </source>
</evidence>
<feature type="binding site" evidence="6">
    <location>
        <begin position="37"/>
        <end position="39"/>
    </location>
    <ligand>
        <name>S-adenosyl-L-methionine</name>
        <dbReference type="ChEBI" id="CHEBI:59789"/>
    </ligand>
</feature>
<dbReference type="InterPro" id="IPR029063">
    <property type="entry name" value="SAM-dependent_MTases_sf"/>
</dbReference>
<dbReference type="PANTHER" id="PTHR11265">
    <property type="entry name" value="S-ADENOSYL-METHYLTRANSFERASE MRAW"/>
    <property type="match status" value="1"/>
</dbReference>
<dbReference type="EMBL" id="JMCC02000029">
    <property type="protein sequence ID" value="KIG17173.1"/>
    <property type="molecule type" value="Genomic_DNA"/>
</dbReference>
<protein>
    <recommendedName>
        <fullName evidence="6">Ribosomal RNA small subunit methyltransferase H</fullName>
        <ecNumber evidence="6">2.1.1.199</ecNumber>
    </recommendedName>
    <alternativeName>
        <fullName evidence="6">16S rRNA m(4)C1402 methyltransferase</fullName>
    </alternativeName>
    <alternativeName>
        <fullName evidence="6">rRNA (cytosine-N(4)-)-methyltransferase RsmH</fullName>
    </alternativeName>
</protein>
<evidence type="ECO:0000256" key="4">
    <source>
        <dbReference type="ARBA" id="ARBA00022679"/>
    </source>
</evidence>
<dbReference type="EC" id="2.1.1.199" evidence="6"/>
<comment type="catalytic activity">
    <reaction evidence="6">
        <text>cytidine(1402) in 16S rRNA + S-adenosyl-L-methionine = N(4)-methylcytidine(1402) in 16S rRNA + S-adenosyl-L-homocysteine + H(+)</text>
        <dbReference type="Rhea" id="RHEA:42928"/>
        <dbReference type="Rhea" id="RHEA-COMP:10286"/>
        <dbReference type="Rhea" id="RHEA-COMP:10287"/>
        <dbReference type="ChEBI" id="CHEBI:15378"/>
        <dbReference type="ChEBI" id="CHEBI:57856"/>
        <dbReference type="ChEBI" id="CHEBI:59789"/>
        <dbReference type="ChEBI" id="CHEBI:74506"/>
        <dbReference type="ChEBI" id="CHEBI:82748"/>
        <dbReference type="EC" id="2.1.1.199"/>
    </reaction>
</comment>
<proteinExistence type="inferred from homology"/>
<dbReference type="HAMAP" id="MF_01007">
    <property type="entry name" value="16SrRNA_methyltr_H"/>
    <property type="match status" value="1"/>
</dbReference>
<comment type="similarity">
    <text evidence="1 6">Belongs to the methyltransferase superfamily. RsmH family.</text>
</comment>
<evidence type="ECO:0000256" key="2">
    <source>
        <dbReference type="ARBA" id="ARBA00022552"/>
    </source>
</evidence>
<dbReference type="GO" id="GO:0005737">
    <property type="term" value="C:cytoplasm"/>
    <property type="evidence" value="ECO:0007669"/>
    <property type="project" value="UniProtKB-SubCell"/>
</dbReference>
<comment type="subcellular location">
    <subcellularLocation>
        <location evidence="6">Cytoplasm</location>
    </subcellularLocation>
</comment>
<keyword evidence="6" id="KW-0963">Cytoplasm</keyword>
<feature type="binding site" evidence="6">
    <location>
        <position position="83"/>
    </location>
    <ligand>
        <name>S-adenosyl-L-methionine</name>
        <dbReference type="ChEBI" id="CHEBI:59789"/>
    </ligand>
</feature>
<sequence>MPEFHVSVLARQLCDAVVPAIDAHPDQTVVDATCGAGGHTHAILQRSRPARVILLDQDPAALAHAKTRLSGADCPIEFRQARFSALDAVLDELNIPQISVLIADIGVSSHQLDTGARGFSFREDAPLDMRMDPTAGRTAAQVLETIEVGELADLLRRYGEEPEARRVAAAIVAARPTTTGALASVVENAMSGRARRLLGKRIHPATRTFQALRIFVNRELEELDALLEHGPARLCVGGRMAVISFHSLEDRRVKRRFTALTRAPELPRGLPMTAAELPRASFAIPAGFPRRGAQADQDELDRNPRSRSARLRVIERVMP</sequence>
<keyword evidence="3 6" id="KW-0489">Methyltransferase</keyword>
<dbReference type="PANTHER" id="PTHR11265:SF0">
    <property type="entry name" value="12S RRNA N4-METHYLCYTIDINE METHYLTRANSFERASE"/>
    <property type="match status" value="1"/>
</dbReference>
<evidence type="ECO:0000256" key="5">
    <source>
        <dbReference type="ARBA" id="ARBA00022691"/>
    </source>
</evidence>
<dbReference type="PIRSF" id="PIRSF004486">
    <property type="entry name" value="MraW"/>
    <property type="match status" value="1"/>
</dbReference>
<comment type="caution">
    <text evidence="7">The sequence shown here is derived from an EMBL/GenBank/DDBJ whole genome shotgun (WGS) entry which is preliminary data.</text>
</comment>
<keyword evidence="4 6" id="KW-0808">Transferase</keyword>
<dbReference type="CDD" id="cd02440">
    <property type="entry name" value="AdoMet_MTases"/>
    <property type="match status" value="1"/>
</dbReference>
<dbReference type="Gene3D" id="3.40.50.150">
    <property type="entry name" value="Vaccinia Virus protein VP39"/>
    <property type="match status" value="1"/>
</dbReference>
<dbReference type="GO" id="GO:0070475">
    <property type="term" value="P:rRNA base methylation"/>
    <property type="evidence" value="ECO:0007669"/>
    <property type="project" value="UniProtKB-UniRule"/>
</dbReference>
<organism evidence="7 8">
    <name type="scientific">Enhygromyxa salina</name>
    <dbReference type="NCBI Taxonomy" id="215803"/>
    <lineage>
        <taxon>Bacteria</taxon>
        <taxon>Pseudomonadati</taxon>
        <taxon>Myxococcota</taxon>
        <taxon>Polyangia</taxon>
        <taxon>Nannocystales</taxon>
        <taxon>Nannocystaceae</taxon>
        <taxon>Enhygromyxa</taxon>
    </lineage>
</organism>
<name>A0A0C2A1A6_9BACT</name>
<evidence type="ECO:0000256" key="1">
    <source>
        <dbReference type="ARBA" id="ARBA00010396"/>
    </source>
</evidence>
<reference evidence="7 8" key="1">
    <citation type="submission" date="2014-12" db="EMBL/GenBank/DDBJ databases">
        <title>Genome assembly of Enhygromyxa salina DSM 15201.</title>
        <authorList>
            <person name="Sharma G."/>
            <person name="Subramanian S."/>
        </authorList>
    </citation>
    <scope>NUCLEOTIDE SEQUENCE [LARGE SCALE GENOMIC DNA]</scope>
    <source>
        <strain evidence="7 8">DSM 15201</strain>
    </source>
</reference>
<dbReference type="Pfam" id="PF01795">
    <property type="entry name" value="Methyltransf_5"/>
    <property type="match status" value="1"/>
</dbReference>
<dbReference type="Proteomes" id="UP000031599">
    <property type="component" value="Unassembled WGS sequence"/>
</dbReference>
<dbReference type="RefSeq" id="WP_052548740.1">
    <property type="nucleotide sequence ID" value="NZ_JMCC02000029.1"/>
</dbReference>
<comment type="function">
    <text evidence="6">Specifically methylates the N4 position of cytidine in position 1402 (C1402) of 16S rRNA.</text>
</comment>
<dbReference type="GO" id="GO:0071424">
    <property type="term" value="F:rRNA (cytosine-N4-)-methyltransferase activity"/>
    <property type="evidence" value="ECO:0007669"/>
    <property type="project" value="UniProtKB-UniRule"/>
</dbReference>
<accession>A0A0C2A1A6</accession>
<dbReference type="InterPro" id="IPR002903">
    <property type="entry name" value="RsmH"/>
</dbReference>
<gene>
    <name evidence="6" type="primary">rsmH</name>
    <name evidence="7" type="ORF">DB30_03770</name>
</gene>
<evidence type="ECO:0000313" key="8">
    <source>
        <dbReference type="Proteomes" id="UP000031599"/>
    </source>
</evidence>
<keyword evidence="2 6" id="KW-0698">rRNA processing</keyword>
<dbReference type="Gene3D" id="1.10.150.170">
    <property type="entry name" value="Putative methyltransferase TM0872, insert domain"/>
    <property type="match status" value="1"/>
</dbReference>
<feature type="binding site" evidence="6">
    <location>
        <position position="111"/>
    </location>
    <ligand>
        <name>S-adenosyl-L-methionine</name>
        <dbReference type="ChEBI" id="CHEBI:59789"/>
    </ligand>
</feature>
<dbReference type="AlphaFoldDB" id="A0A0C2A1A6"/>
<dbReference type="InterPro" id="IPR023397">
    <property type="entry name" value="SAM-dep_MeTrfase_MraW_recog"/>
</dbReference>
<feature type="binding site" evidence="6">
    <location>
        <position position="56"/>
    </location>
    <ligand>
        <name>S-adenosyl-L-methionine</name>
        <dbReference type="ChEBI" id="CHEBI:59789"/>
    </ligand>
</feature>
<dbReference type="SUPFAM" id="SSF53335">
    <property type="entry name" value="S-adenosyl-L-methionine-dependent methyltransferases"/>
    <property type="match status" value="1"/>
</dbReference>
<evidence type="ECO:0000256" key="6">
    <source>
        <dbReference type="HAMAP-Rule" id="MF_01007"/>
    </source>
</evidence>
<dbReference type="NCBIfam" id="TIGR00006">
    <property type="entry name" value="16S rRNA (cytosine(1402)-N(4))-methyltransferase RsmH"/>
    <property type="match status" value="1"/>
</dbReference>